<dbReference type="eggNOG" id="COG0726">
    <property type="taxonomic scope" value="Bacteria"/>
</dbReference>
<name>E4RU63_LEAB4</name>
<dbReference type="PROSITE" id="PS51677">
    <property type="entry name" value="NODB"/>
    <property type="match status" value="1"/>
</dbReference>
<dbReference type="RefSeq" id="WP_013407099.1">
    <property type="nucleotide sequence ID" value="NC_014655.1"/>
</dbReference>
<sequence>MILEWIFPRYLWKVPTAEKVIYLTFDDGPIPEVTPWVLEQLAAYHAKATFFCVGDNIRKHPETFQSILDAGHSVGNHTFHHINGWKTPLAQYLEDIEKFDQMYQTPLFRPPYGRIKRSQADALLPARQIVMWSVLTRDYDASYREDSCLNNAIKRTSPGAIVLLHDSLKAWKNMSYVLPRYLKHFSEKGYRFEALP</sequence>
<dbReference type="EMBL" id="CP002305">
    <property type="protein sequence ID" value="ADQ16044.1"/>
    <property type="molecule type" value="Genomic_DNA"/>
</dbReference>
<proteinExistence type="predicted"/>
<evidence type="ECO:0000256" key="2">
    <source>
        <dbReference type="ARBA" id="ARBA00022801"/>
    </source>
</evidence>
<evidence type="ECO:0000256" key="1">
    <source>
        <dbReference type="ARBA" id="ARBA00022723"/>
    </source>
</evidence>
<dbReference type="PANTHER" id="PTHR10587:SF133">
    <property type="entry name" value="CHITIN DEACETYLASE 1-RELATED"/>
    <property type="match status" value="1"/>
</dbReference>
<dbReference type="GO" id="GO:0046872">
    <property type="term" value="F:metal ion binding"/>
    <property type="evidence" value="ECO:0007669"/>
    <property type="project" value="UniProtKB-KW"/>
</dbReference>
<dbReference type="GO" id="GO:0016810">
    <property type="term" value="F:hydrolase activity, acting on carbon-nitrogen (but not peptide) bonds"/>
    <property type="evidence" value="ECO:0007669"/>
    <property type="project" value="InterPro"/>
</dbReference>
<dbReference type="InterPro" id="IPR050248">
    <property type="entry name" value="Polysacc_deacetylase_ArnD"/>
</dbReference>
<dbReference type="STRING" id="649349.Lbys_0251"/>
<dbReference type="Gene3D" id="3.20.20.370">
    <property type="entry name" value="Glycoside hydrolase/deacetylase"/>
    <property type="match status" value="1"/>
</dbReference>
<dbReference type="GO" id="GO:0005975">
    <property type="term" value="P:carbohydrate metabolic process"/>
    <property type="evidence" value="ECO:0007669"/>
    <property type="project" value="InterPro"/>
</dbReference>
<dbReference type="InterPro" id="IPR011330">
    <property type="entry name" value="Glyco_hydro/deAcase_b/a-brl"/>
</dbReference>
<keyword evidence="5" id="KW-1185">Reference proteome</keyword>
<dbReference type="SUPFAM" id="SSF88713">
    <property type="entry name" value="Glycoside hydrolase/deacetylase"/>
    <property type="match status" value="1"/>
</dbReference>
<accession>E4RU63</accession>
<dbReference type="GO" id="GO:0016020">
    <property type="term" value="C:membrane"/>
    <property type="evidence" value="ECO:0007669"/>
    <property type="project" value="TreeGrafter"/>
</dbReference>
<gene>
    <name evidence="4" type="ordered locus">Lbys_0251</name>
</gene>
<dbReference type="Proteomes" id="UP000007435">
    <property type="component" value="Chromosome"/>
</dbReference>
<evidence type="ECO:0000313" key="5">
    <source>
        <dbReference type="Proteomes" id="UP000007435"/>
    </source>
</evidence>
<feature type="domain" description="NodB homology" evidence="3">
    <location>
        <begin position="19"/>
        <end position="193"/>
    </location>
</feature>
<dbReference type="OrthoDB" id="9812065at2"/>
<dbReference type="InterPro" id="IPR002509">
    <property type="entry name" value="NODB_dom"/>
</dbReference>
<reference key="1">
    <citation type="submission" date="2010-11" db="EMBL/GenBank/DDBJ databases">
        <title>The complete genome of Leadbetterella byssophila DSM 17132.</title>
        <authorList>
            <consortium name="US DOE Joint Genome Institute (JGI-PGF)"/>
            <person name="Lucas S."/>
            <person name="Copeland A."/>
            <person name="Lapidus A."/>
            <person name="Glavina del Rio T."/>
            <person name="Dalin E."/>
            <person name="Tice H."/>
            <person name="Bruce D."/>
            <person name="Goodwin L."/>
            <person name="Pitluck S."/>
            <person name="Kyrpides N."/>
            <person name="Mavromatis K."/>
            <person name="Ivanova N."/>
            <person name="Teshima H."/>
            <person name="Brettin T."/>
            <person name="Detter J.C."/>
            <person name="Han C."/>
            <person name="Tapia R."/>
            <person name="Land M."/>
            <person name="Hauser L."/>
            <person name="Markowitz V."/>
            <person name="Cheng J.-F."/>
            <person name="Hugenholtz P."/>
            <person name="Woyke T."/>
            <person name="Wu D."/>
            <person name="Tindall B."/>
            <person name="Pomrenke H.G."/>
            <person name="Brambilla E."/>
            <person name="Klenk H.-P."/>
            <person name="Eisen J.A."/>
        </authorList>
    </citation>
    <scope>NUCLEOTIDE SEQUENCE [LARGE SCALE GENOMIC DNA]</scope>
    <source>
        <strain>DSM 17132</strain>
    </source>
</reference>
<dbReference type="HOGENOM" id="CLU_021264_0_3_10"/>
<evidence type="ECO:0000259" key="3">
    <source>
        <dbReference type="PROSITE" id="PS51677"/>
    </source>
</evidence>
<keyword evidence="2" id="KW-0378">Hydrolase</keyword>
<dbReference type="AlphaFoldDB" id="E4RU63"/>
<dbReference type="Pfam" id="PF01522">
    <property type="entry name" value="Polysacc_deac_1"/>
    <property type="match status" value="1"/>
</dbReference>
<organism evidence="4 5">
    <name type="scientific">Leadbetterella byssophila (strain DSM 17132 / JCM 16389 / KACC 11308 / NBRC 106382 / 4M15)</name>
    <dbReference type="NCBI Taxonomy" id="649349"/>
    <lineage>
        <taxon>Bacteria</taxon>
        <taxon>Pseudomonadati</taxon>
        <taxon>Bacteroidota</taxon>
        <taxon>Cytophagia</taxon>
        <taxon>Cytophagales</taxon>
        <taxon>Leadbetterellaceae</taxon>
        <taxon>Leadbetterella</taxon>
    </lineage>
</organism>
<protein>
    <submittedName>
        <fullName evidence="4">Polysaccharide deacetylase</fullName>
    </submittedName>
</protein>
<dbReference type="CDD" id="cd10917">
    <property type="entry name" value="CE4_NodB_like_6s_7s"/>
    <property type="match status" value="1"/>
</dbReference>
<keyword evidence="1" id="KW-0479">Metal-binding</keyword>
<dbReference type="PANTHER" id="PTHR10587">
    <property type="entry name" value="GLYCOSYL TRANSFERASE-RELATED"/>
    <property type="match status" value="1"/>
</dbReference>
<evidence type="ECO:0000313" key="4">
    <source>
        <dbReference type="EMBL" id="ADQ16044.1"/>
    </source>
</evidence>
<reference evidence="4 5" key="2">
    <citation type="journal article" date="2011" name="Stand. Genomic Sci.">
        <title>Complete genome sequence of Leadbetterella byssophila type strain (4M15).</title>
        <authorList>
            <person name="Abt B."/>
            <person name="Teshima H."/>
            <person name="Lucas S."/>
            <person name="Lapidus A."/>
            <person name="Del Rio T.G."/>
            <person name="Nolan M."/>
            <person name="Tice H."/>
            <person name="Cheng J.F."/>
            <person name="Pitluck S."/>
            <person name="Liolios K."/>
            <person name="Pagani I."/>
            <person name="Ivanova N."/>
            <person name="Mavromatis K."/>
            <person name="Pati A."/>
            <person name="Tapia R."/>
            <person name="Han C."/>
            <person name="Goodwin L."/>
            <person name="Chen A."/>
            <person name="Palaniappan K."/>
            <person name="Land M."/>
            <person name="Hauser L."/>
            <person name="Chang Y.J."/>
            <person name="Jeffries C.D."/>
            <person name="Rohde M."/>
            <person name="Goker M."/>
            <person name="Tindall B.J."/>
            <person name="Detter J.C."/>
            <person name="Woyke T."/>
            <person name="Bristow J."/>
            <person name="Eisen J.A."/>
            <person name="Markowitz V."/>
            <person name="Hugenholtz P."/>
            <person name="Klenk H.P."/>
            <person name="Kyrpides N.C."/>
        </authorList>
    </citation>
    <scope>NUCLEOTIDE SEQUENCE [LARGE SCALE GENOMIC DNA]</scope>
    <source>
        <strain evidence="5">DSM 17132 / JCM 16389 / KACC 11308 / NBRC 106382 / 4M15</strain>
    </source>
</reference>
<dbReference type="KEGG" id="lby:Lbys_0251"/>